<dbReference type="Pfam" id="PF08534">
    <property type="entry name" value="Redoxin"/>
    <property type="match status" value="1"/>
</dbReference>
<dbReference type="EMBL" id="NDIQ01000001">
    <property type="protein sequence ID" value="PRT52475.1"/>
    <property type="molecule type" value="Genomic_DNA"/>
</dbReference>
<keyword evidence="2 9" id="KW-0575">Peroxidase</keyword>
<reference evidence="11 12" key="1">
    <citation type="submission" date="2017-04" db="EMBL/GenBank/DDBJ databases">
        <title>Genome sequencing of [Candida] sorbophila.</title>
        <authorList>
            <person name="Ahn J.O."/>
        </authorList>
    </citation>
    <scope>NUCLEOTIDE SEQUENCE [LARGE SCALE GENOMIC DNA]</scope>
    <source>
        <strain evidence="11 12">DS02</strain>
    </source>
</reference>
<evidence type="ECO:0000259" key="10">
    <source>
        <dbReference type="PROSITE" id="PS51352"/>
    </source>
</evidence>
<comment type="similarity">
    <text evidence="1 9">Belongs to the peroxiredoxin family. Prx5 subfamily.</text>
</comment>
<dbReference type="AlphaFoldDB" id="A0A2T0FBZ0"/>
<feature type="domain" description="Thioredoxin" evidence="10">
    <location>
        <begin position="3"/>
        <end position="170"/>
    </location>
</feature>
<dbReference type="GO" id="GO:0045454">
    <property type="term" value="P:cell redox homeostasis"/>
    <property type="evidence" value="ECO:0007669"/>
    <property type="project" value="TreeGrafter"/>
</dbReference>
<protein>
    <recommendedName>
        <fullName evidence="6">Thioredoxin peroxidase</fullName>
    </recommendedName>
    <alternativeName>
        <fullName evidence="7">Thioredoxin-dependent peroxiredoxin</fullName>
    </alternativeName>
</protein>
<comment type="caution">
    <text evidence="11">The sequence shown here is derived from an EMBL/GenBank/DDBJ whole genome shotgun (WGS) entry which is preliminary data.</text>
</comment>
<comment type="function">
    <text evidence="9">Thiol-specific peroxidase that catalyzes the reduction of hydrogen peroxide and organic hydroperoxides to water and alcohols, respectively. Plays a role in cell protection against oxidative stress by detoxifying peroxides.</text>
</comment>
<keyword evidence="5 9" id="KW-0676">Redox-active center</keyword>
<dbReference type="Gene3D" id="3.40.30.10">
    <property type="entry name" value="Glutaredoxin"/>
    <property type="match status" value="1"/>
</dbReference>
<name>A0A2T0FBZ0_9ASCO</name>
<dbReference type="GO" id="GO:0005777">
    <property type="term" value="C:peroxisome"/>
    <property type="evidence" value="ECO:0007669"/>
    <property type="project" value="TreeGrafter"/>
</dbReference>
<keyword evidence="3 9" id="KW-0049">Antioxidant</keyword>
<gene>
    <name evidence="11" type="ORF">B9G98_00095</name>
</gene>
<evidence type="ECO:0000256" key="2">
    <source>
        <dbReference type="ARBA" id="ARBA00022559"/>
    </source>
</evidence>
<dbReference type="GO" id="GO:0008379">
    <property type="term" value="F:thioredoxin peroxidase activity"/>
    <property type="evidence" value="ECO:0007669"/>
    <property type="project" value="InterPro"/>
</dbReference>
<keyword evidence="4 9" id="KW-0560">Oxidoreductase</keyword>
<dbReference type="PANTHER" id="PTHR10430:SF16">
    <property type="entry name" value="PEROXIREDOXIN-5, MITOCHONDRIAL"/>
    <property type="match status" value="1"/>
</dbReference>
<feature type="active site" description="Cysteine sulfenic acid (-SOH) intermediate" evidence="8">
    <location>
        <position position="60"/>
    </location>
</feature>
<dbReference type="InterPro" id="IPR013740">
    <property type="entry name" value="Redoxin"/>
</dbReference>
<proteinExistence type="inferred from homology"/>
<sequence length="170" mass="18066">MTVSEGSTFPQGVKFNYVPYTPEDSDVLACGVPISMDLDKEIAGKKVVLVAVPGAFTPTCTANHIPPFLEKINELKSKGVDEVIVLSANDPFVMSAWGKALHGADKVKFVSDPNSQFAKANGLDLDLTDKGMGVRVKRFAVIVDKGKVTYIGVDPQGVEKSGVDAVVAKL</sequence>
<keyword evidence="12" id="KW-1185">Reference proteome</keyword>
<dbReference type="GO" id="GO:0034599">
    <property type="term" value="P:cellular response to oxidative stress"/>
    <property type="evidence" value="ECO:0007669"/>
    <property type="project" value="InterPro"/>
</dbReference>
<dbReference type="GO" id="GO:0005739">
    <property type="term" value="C:mitochondrion"/>
    <property type="evidence" value="ECO:0007669"/>
    <property type="project" value="TreeGrafter"/>
</dbReference>
<evidence type="ECO:0000256" key="7">
    <source>
        <dbReference type="ARBA" id="ARBA00079296"/>
    </source>
</evidence>
<evidence type="ECO:0000256" key="3">
    <source>
        <dbReference type="ARBA" id="ARBA00022862"/>
    </source>
</evidence>
<evidence type="ECO:0000313" key="11">
    <source>
        <dbReference type="EMBL" id="PRT52475.1"/>
    </source>
</evidence>
<evidence type="ECO:0000313" key="12">
    <source>
        <dbReference type="Proteomes" id="UP000238350"/>
    </source>
</evidence>
<dbReference type="PANTHER" id="PTHR10430">
    <property type="entry name" value="PEROXIREDOXIN"/>
    <property type="match status" value="1"/>
</dbReference>
<dbReference type="FunFam" id="3.40.30.10:FF:000020">
    <property type="entry name" value="Peroxiredoxin"/>
    <property type="match status" value="1"/>
</dbReference>
<accession>A0A2T0FBZ0</accession>
<evidence type="ECO:0000256" key="1">
    <source>
        <dbReference type="ARBA" id="ARBA00010505"/>
    </source>
</evidence>
<evidence type="ECO:0000256" key="6">
    <source>
        <dbReference type="ARBA" id="ARBA00032824"/>
    </source>
</evidence>
<dbReference type="SUPFAM" id="SSF52833">
    <property type="entry name" value="Thioredoxin-like"/>
    <property type="match status" value="1"/>
</dbReference>
<dbReference type="CDD" id="cd03013">
    <property type="entry name" value="PRX5_like"/>
    <property type="match status" value="1"/>
</dbReference>
<dbReference type="InterPro" id="IPR036249">
    <property type="entry name" value="Thioredoxin-like_sf"/>
</dbReference>
<evidence type="ECO:0000256" key="8">
    <source>
        <dbReference type="PIRSR" id="PIRSR637944-1"/>
    </source>
</evidence>
<dbReference type="PROSITE" id="PS51352">
    <property type="entry name" value="THIOREDOXIN_2"/>
    <property type="match status" value="1"/>
</dbReference>
<evidence type="ECO:0000256" key="4">
    <source>
        <dbReference type="ARBA" id="ARBA00023002"/>
    </source>
</evidence>
<dbReference type="GeneID" id="36513844"/>
<dbReference type="InterPro" id="IPR037944">
    <property type="entry name" value="PRX5-like"/>
</dbReference>
<dbReference type="STRING" id="45607.A0A2T0FBZ0"/>
<dbReference type="Proteomes" id="UP000238350">
    <property type="component" value="Unassembled WGS sequence"/>
</dbReference>
<evidence type="ECO:0000256" key="5">
    <source>
        <dbReference type="ARBA" id="ARBA00023284"/>
    </source>
</evidence>
<dbReference type="OrthoDB" id="195498at2759"/>
<dbReference type="RefSeq" id="XP_024662421.1">
    <property type="nucleotide sequence ID" value="XM_024806653.1"/>
</dbReference>
<organism evidence="11 12">
    <name type="scientific">Wickerhamiella sorbophila</name>
    <dbReference type="NCBI Taxonomy" id="45607"/>
    <lineage>
        <taxon>Eukaryota</taxon>
        <taxon>Fungi</taxon>
        <taxon>Dikarya</taxon>
        <taxon>Ascomycota</taxon>
        <taxon>Saccharomycotina</taxon>
        <taxon>Dipodascomycetes</taxon>
        <taxon>Dipodascales</taxon>
        <taxon>Trichomonascaceae</taxon>
        <taxon>Wickerhamiella</taxon>
    </lineage>
</organism>
<evidence type="ECO:0000256" key="9">
    <source>
        <dbReference type="RuleBase" id="RU366011"/>
    </source>
</evidence>
<dbReference type="GO" id="GO:0042744">
    <property type="term" value="P:hydrogen peroxide catabolic process"/>
    <property type="evidence" value="ECO:0007669"/>
    <property type="project" value="TreeGrafter"/>
</dbReference>
<dbReference type="InterPro" id="IPR013766">
    <property type="entry name" value="Thioredoxin_domain"/>
</dbReference>